<name>A0A836CL90_9STRA</name>
<keyword evidence="3" id="KW-1185">Reference proteome</keyword>
<comment type="caution">
    <text evidence="2">The sequence shown here is derived from an EMBL/GenBank/DDBJ whole genome shotgun (WGS) entry which is preliminary data.</text>
</comment>
<evidence type="ECO:0000256" key="1">
    <source>
        <dbReference type="SAM" id="SignalP"/>
    </source>
</evidence>
<keyword evidence="1" id="KW-0732">Signal</keyword>
<dbReference type="Proteomes" id="UP000664859">
    <property type="component" value="Unassembled WGS sequence"/>
</dbReference>
<dbReference type="AlphaFoldDB" id="A0A836CL90"/>
<organism evidence="2 3">
    <name type="scientific">Tribonema minus</name>
    <dbReference type="NCBI Taxonomy" id="303371"/>
    <lineage>
        <taxon>Eukaryota</taxon>
        <taxon>Sar</taxon>
        <taxon>Stramenopiles</taxon>
        <taxon>Ochrophyta</taxon>
        <taxon>PX clade</taxon>
        <taxon>Xanthophyceae</taxon>
        <taxon>Tribonematales</taxon>
        <taxon>Tribonemataceae</taxon>
        <taxon>Tribonema</taxon>
    </lineage>
</organism>
<reference evidence="2" key="1">
    <citation type="submission" date="2021-02" db="EMBL/GenBank/DDBJ databases">
        <title>First Annotated Genome of the Yellow-green Alga Tribonema minus.</title>
        <authorList>
            <person name="Mahan K.M."/>
        </authorList>
    </citation>
    <scope>NUCLEOTIDE SEQUENCE</scope>
    <source>
        <strain evidence="2">UTEX B ZZ1240</strain>
    </source>
</reference>
<dbReference type="EMBL" id="JAFCMP010000034">
    <property type="protein sequence ID" value="KAG5190467.1"/>
    <property type="molecule type" value="Genomic_DNA"/>
</dbReference>
<proteinExistence type="predicted"/>
<feature type="signal peptide" evidence="1">
    <location>
        <begin position="1"/>
        <end position="18"/>
    </location>
</feature>
<gene>
    <name evidence="2" type="ORF">JKP88DRAFT_252262</name>
</gene>
<protein>
    <submittedName>
        <fullName evidence="2">Uncharacterized protein</fullName>
    </submittedName>
</protein>
<feature type="chain" id="PRO_5032464811" evidence="1">
    <location>
        <begin position="19"/>
        <end position="256"/>
    </location>
</feature>
<accession>A0A836CL90</accession>
<evidence type="ECO:0000313" key="3">
    <source>
        <dbReference type="Proteomes" id="UP000664859"/>
    </source>
</evidence>
<evidence type="ECO:0000313" key="2">
    <source>
        <dbReference type="EMBL" id="KAG5190467.1"/>
    </source>
</evidence>
<sequence length="256" mass="27343">MNALVAAVLALGVTGAAANLRGATRSLEKTLHESNEITISAQWGDPKFKPSGGRHSPCTGRFGSLDLYVLTDLGADGSVYTYEEFGVEDNVWRDCTRADKGSTESADTKCCLTTVKVAYGGLEGVSSRDLAIFMGGSEPSYAAYSATQDGFEGQRLDNHKPSGHSQVSFKAVGVSVECKPETLVYNEDDSGTMEDWDCGLYAMTSDPSSPTNADGLLGTIELHGGIETSIDLHALFQTDTATQYVHTGFSKEHYLQ</sequence>